<name>A0A0B7AAY0_9EUPU</name>
<accession>A0A0B7AAY0</accession>
<organism evidence="1">
    <name type="scientific">Arion vulgaris</name>
    <dbReference type="NCBI Taxonomy" id="1028688"/>
    <lineage>
        <taxon>Eukaryota</taxon>
        <taxon>Metazoa</taxon>
        <taxon>Spiralia</taxon>
        <taxon>Lophotrochozoa</taxon>
        <taxon>Mollusca</taxon>
        <taxon>Gastropoda</taxon>
        <taxon>Heterobranchia</taxon>
        <taxon>Euthyneura</taxon>
        <taxon>Panpulmonata</taxon>
        <taxon>Eupulmonata</taxon>
        <taxon>Stylommatophora</taxon>
        <taxon>Helicina</taxon>
        <taxon>Arionoidea</taxon>
        <taxon>Arionidae</taxon>
        <taxon>Arion</taxon>
    </lineage>
</organism>
<evidence type="ECO:0000313" key="1">
    <source>
        <dbReference type="EMBL" id="CEK78154.1"/>
    </source>
</evidence>
<feature type="non-terminal residue" evidence="1">
    <location>
        <position position="1"/>
    </location>
</feature>
<dbReference type="InterPro" id="IPR018544">
    <property type="entry name" value="KICS_2"/>
</dbReference>
<proteinExistence type="predicted"/>
<protein>
    <submittedName>
        <fullName evidence="1">Uncharacterized protein</fullName>
    </submittedName>
</protein>
<dbReference type="AlphaFoldDB" id="A0A0B7AAY0"/>
<reference evidence="1" key="1">
    <citation type="submission" date="2014-12" db="EMBL/GenBank/DDBJ databases">
        <title>Insight into the proteome of Arion vulgaris.</title>
        <authorList>
            <person name="Aradska J."/>
            <person name="Bulat T."/>
            <person name="Smidak R."/>
            <person name="Sarate P."/>
            <person name="Gangsoo J."/>
            <person name="Sialana F."/>
            <person name="Bilban M."/>
            <person name="Lubec G."/>
        </authorList>
    </citation>
    <scope>NUCLEOTIDE SEQUENCE</scope>
    <source>
        <tissue evidence="1">Skin</tissue>
    </source>
</reference>
<dbReference type="EMBL" id="HACG01031289">
    <property type="protein sequence ID" value="CEK78154.1"/>
    <property type="molecule type" value="Transcribed_RNA"/>
</dbReference>
<gene>
    <name evidence="1" type="primary">ORF108604</name>
</gene>
<dbReference type="Pfam" id="PF09404">
    <property type="entry name" value="C12orf66_like"/>
    <property type="match status" value="1"/>
</dbReference>
<sequence length="96" mass="10594">SKVSRKVAEKQAKWTIVDPTPTDLAMKMSSQDSVTTQLSSPGIPHEESILDNYFELLSQNNSDKAKELVDSEKDGHKFSLAASWGETLQCLTACYS</sequence>